<dbReference type="GO" id="GO:0003700">
    <property type="term" value="F:DNA-binding transcription factor activity"/>
    <property type="evidence" value="ECO:0007669"/>
    <property type="project" value="InterPro"/>
</dbReference>
<keyword evidence="4" id="KW-1185">Reference proteome</keyword>
<dbReference type="InterPro" id="IPR036388">
    <property type="entry name" value="WH-like_DNA-bd_sf"/>
</dbReference>
<dbReference type="GO" id="GO:0016301">
    <property type="term" value="F:kinase activity"/>
    <property type="evidence" value="ECO:0007669"/>
    <property type="project" value="UniProtKB-KW"/>
</dbReference>
<dbReference type="Pfam" id="PF00480">
    <property type="entry name" value="ROK"/>
    <property type="match status" value="1"/>
</dbReference>
<feature type="domain" description="HTH marR-type" evidence="2">
    <location>
        <begin position="14"/>
        <end position="57"/>
    </location>
</feature>
<evidence type="ECO:0000313" key="4">
    <source>
        <dbReference type="Proteomes" id="UP000523007"/>
    </source>
</evidence>
<dbReference type="EMBL" id="JACHJT010000001">
    <property type="protein sequence ID" value="MBB4931178.1"/>
    <property type="molecule type" value="Genomic_DNA"/>
</dbReference>
<dbReference type="Pfam" id="PF12802">
    <property type="entry name" value="MarR_2"/>
    <property type="match status" value="1"/>
</dbReference>
<accession>A0A7W7RGF1</accession>
<dbReference type="Gene3D" id="1.10.10.10">
    <property type="entry name" value="Winged helix-like DNA-binding domain superfamily/Winged helix DNA-binding domain"/>
    <property type="match status" value="1"/>
</dbReference>
<dbReference type="InterPro" id="IPR043129">
    <property type="entry name" value="ATPase_NBD"/>
</dbReference>
<keyword evidence="3" id="KW-0808">Transferase</keyword>
<dbReference type="PANTHER" id="PTHR18964:SF149">
    <property type="entry name" value="BIFUNCTIONAL UDP-N-ACETYLGLUCOSAMINE 2-EPIMERASE_N-ACETYLMANNOSAMINE KINASE"/>
    <property type="match status" value="1"/>
</dbReference>
<comment type="similarity">
    <text evidence="1">Belongs to the ROK (NagC/XylR) family.</text>
</comment>
<dbReference type="AlphaFoldDB" id="A0A7W7RGF1"/>
<protein>
    <submittedName>
        <fullName evidence="3">Putative NBD/HSP70 family sugar kinase</fullName>
    </submittedName>
</protein>
<dbReference type="SUPFAM" id="SSF53067">
    <property type="entry name" value="Actin-like ATPase domain"/>
    <property type="match status" value="1"/>
</dbReference>
<gene>
    <name evidence="3" type="ORF">F4561_001998</name>
</gene>
<dbReference type="InterPro" id="IPR000600">
    <property type="entry name" value="ROK"/>
</dbReference>
<dbReference type="InterPro" id="IPR000835">
    <property type="entry name" value="HTH_MarR-typ"/>
</dbReference>
<keyword evidence="3" id="KW-0418">Kinase</keyword>
<reference evidence="3 4" key="1">
    <citation type="submission" date="2020-08" db="EMBL/GenBank/DDBJ databases">
        <title>Sequencing the genomes of 1000 actinobacteria strains.</title>
        <authorList>
            <person name="Klenk H.-P."/>
        </authorList>
    </citation>
    <scope>NUCLEOTIDE SEQUENCE [LARGE SCALE GENOMIC DNA]</scope>
    <source>
        <strain evidence="3 4">DSM 102030</strain>
    </source>
</reference>
<proteinExistence type="inferred from homology"/>
<dbReference type="PANTHER" id="PTHR18964">
    <property type="entry name" value="ROK (REPRESSOR, ORF, KINASE) FAMILY"/>
    <property type="match status" value="1"/>
</dbReference>
<comment type="caution">
    <text evidence="3">The sequence shown here is derived from an EMBL/GenBank/DDBJ whole genome shotgun (WGS) entry which is preliminary data.</text>
</comment>
<dbReference type="Gene3D" id="3.30.420.40">
    <property type="match status" value="2"/>
</dbReference>
<name>A0A7W7RGF1_9ACTN</name>
<sequence>MATGTNLLWLGGLNQSRVLEVIRRSDNVSRVELAEQTGLTPQTVSNIVRRLLRDELVLEVGRASSRGGKPATMLRLNATAYYAVGMHLDPATTTLVVTDLSGRVITRMRRRTPSTQGPRRVLDTLVRAVRTIVEQSEVPPSRILGIGVATPGPIDASGGVVITPPNLPGWHAVPVRESLEEETGFEVVIDNDATAATIGERWAGGEKRSADMAFIYIGTGIGGGLVLDGQVYRGSSWNAAEIGHVTVDPQGPDCPCGNRGCLETYLAPHAVAADAARRRGEKVAGLERGRAGAVTAYRRVCREARAGDPVAVQTIKEAGRRLGQAGITLLNIADVPMIVLGGWGISHVGTLYSEALNTAVAERTIARSMRKTQVDVSLTGEDVGAIGAASLVLHTAYSPRVNSL</sequence>
<evidence type="ECO:0000313" key="3">
    <source>
        <dbReference type="EMBL" id="MBB4931178.1"/>
    </source>
</evidence>
<dbReference type="SUPFAM" id="SSF46785">
    <property type="entry name" value="Winged helix' DNA-binding domain"/>
    <property type="match status" value="1"/>
</dbReference>
<dbReference type="PROSITE" id="PS01125">
    <property type="entry name" value="ROK"/>
    <property type="match status" value="1"/>
</dbReference>
<dbReference type="InterPro" id="IPR036390">
    <property type="entry name" value="WH_DNA-bd_sf"/>
</dbReference>
<dbReference type="RefSeq" id="WP_184576989.1">
    <property type="nucleotide sequence ID" value="NZ_JACHJT010000001.1"/>
</dbReference>
<dbReference type="Proteomes" id="UP000523007">
    <property type="component" value="Unassembled WGS sequence"/>
</dbReference>
<evidence type="ECO:0000256" key="1">
    <source>
        <dbReference type="ARBA" id="ARBA00006479"/>
    </source>
</evidence>
<dbReference type="InterPro" id="IPR049874">
    <property type="entry name" value="ROK_cs"/>
</dbReference>
<evidence type="ECO:0000259" key="2">
    <source>
        <dbReference type="Pfam" id="PF12802"/>
    </source>
</evidence>
<organism evidence="3 4">
    <name type="scientific">Lipingzhangella halophila</name>
    <dbReference type="NCBI Taxonomy" id="1783352"/>
    <lineage>
        <taxon>Bacteria</taxon>
        <taxon>Bacillati</taxon>
        <taxon>Actinomycetota</taxon>
        <taxon>Actinomycetes</taxon>
        <taxon>Streptosporangiales</taxon>
        <taxon>Nocardiopsidaceae</taxon>
        <taxon>Lipingzhangella</taxon>
    </lineage>
</organism>